<comment type="caution">
    <text evidence="3">The sequence shown here is derived from an EMBL/GenBank/DDBJ whole genome shotgun (WGS) entry which is preliminary data.</text>
</comment>
<evidence type="ECO:0000256" key="2">
    <source>
        <dbReference type="SAM" id="SignalP"/>
    </source>
</evidence>
<keyword evidence="4" id="KW-1185">Reference proteome</keyword>
<gene>
    <name evidence="3" type="ORF">FNT36_01705</name>
</gene>
<evidence type="ECO:0000313" key="4">
    <source>
        <dbReference type="Proteomes" id="UP000317624"/>
    </source>
</evidence>
<name>A0A558C2C2_9BACT</name>
<reference evidence="3 4" key="1">
    <citation type="submission" date="2019-07" db="EMBL/GenBank/DDBJ databases">
        <title>Hymenobacter sp. straun FUR1 Genome sequencing and assembly.</title>
        <authorList>
            <person name="Chhetri G."/>
        </authorList>
    </citation>
    <scope>NUCLEOTIDE SEQUENCE [LARGE SCALE GENOMIC DNA]</scope>
    <source>
        <strain evidence="3 4">Fur1</strain>
    </source>
</reference>
<evidence type="ECO:0008006" key="5">
    <source>
        <dbReference type="Google" id="ProtNLM"/>
    </source>
</evidence>
<evidence type="ECO:0000256" key="1">
    <source>
        <dbReference type="SAM" id="MobiDB-lite"/>
    </source>
</evidence>
<dbReference type="Proteomes" id="UP000317624">
    <property type="component" value="Unassembled WGS sequence"/>
</dbReference>
<feature type="signal peptide" evidence="2">
    <location>
        <begin position="1"/>
        <end position="20"/>
    </location>
</feature>
<accession>A0A558C2C2</accession>
<evidence type="ECO:0000313" key="3">
    <source>
        <dbReference type="EMBL" id="TVT42832.1"/>
    </source>
</evidence>
<keyword evidence="2" id="KW-0732">Signal</keyword>
<protein>
    <recommendedName>
        <fullName evidence="5">Secreted protein</fullName>
    </recommendedName>
</protein>
<dbReference type="AlphaFoldDB" id="A0A558C2C2"/>
<dbReference type="RefSeq" id="WP_144843420.1">
    <property type="nucleotide sequence ID" value="NZ_VMRJ01000001.1"/>
</dbReference>
<feature type="chain" id="PRO_5035286398" description="Secreted protein" evidence="2">
    <location>
        <begin position="21"/>
        <end position="77"/>
    </location>
</feature>
<proteinExistence type="predicted"/>
<organism evidence="3 4">
    <name type="scientific">Hymenobacter setariae</name>
    <dbReference type="NCBI Taxonomy" id="2594794"/>
    <lineage>
        <taxon>Bacteria</taxon>
        <taxon>Pseudomonadati</taxon>
        <taxon>Bacteroidota</taxon>
        <taxon>Cytophagia</taxon>
        <taxon>Cytophagales</taxon>
        <taxon>Hymenobacteraceae</taxon>
        <taxon>Hymenobacter</taxon>
    </lineage>
</organism>
<sequence length="77" mass="8515">MKTLRITGLLLLLLTLTAYALPAPHPESIAPQPTLGGEITRATLLRYRWVRDWGPFTHPRPGLLPDDAMASQEPGRS</sequence>
<dbReference type="EMBL" id="VMRJ01000001">
    <property type="protein sequence ID" value="TVT42832.1"/>
    <property type="molecule type" value="Genomic_DNA"/>
</dbReference>
<feature type="region of interest" description="Disordered" evidence="1">
    <location>
        <begin position="57"/>
        <end position="77"/>
    </location>
</feature>